<name>A0A9W9SID8_9EURO</name>
<proteinExistence type="inferred from homology"/>
<accession>A0A9W9SID8</accession>
<comment type="caution">
    <text evidence="4">The sequence shown here is derived from an EMBL/GenBank/DDBJ whole genome shotgun (WGS) entry which is preliminary data.</text>
</comment>
<evidence type="ECO:0000256" key="3">
    <source>
        <dbReference type="ARBA" id="ARBA00023002"/>
    </source>
</evidence>
<dbReference type="Proteomes" id="UP001147747">
    <property type="component" value="Unassembled WGS sequence"/>
</dbReference>
<evidence type="ECO:0000256" key="2">
    <source>
        <dbReference type="ARBA" id="ARBA00022857"/>
    </source>
</evidence>
<dbReference type="PRINTS" id="PR00080">
    <property type="entry name" value="SDRFAMILY"/>
</dbReference>
<reference evidence="4" key="1">
    <citation type="submission" date="2022-12" db="EMBL/GenBank/DDBJ databases">
        <authorList>
            <person name="Petersen C."/>
        </authorList>
    </citation>
    <scope>NUCLEOTIDE SEQUENCE</scope>
    <source>
        <strain evidence="4">IBT 29677</strain>
    </source>
</reference>
<dbReference type="RefSeq" id="XP_056482341.1">
    <property type="nucleotide sequence ID" value="XM_056636311.1"/>
</dbReference>
<organism evidence="4 5">
    <name type="scientific">Penicillium cosmopolitanum</name>
    <dbReference type="NCBI Taxonomy" id="1131564"/>
    <lineage>
        <taxon>Eukaryota</taxon>
        <taxon>Fungi</taxon>
        <taxon>Dikarya</taxon>
        <taxon>Ascomycota</taxon>
        <taxon>Pezizomycotina</taxon>
        <taxon>Eurotiomycetes</taxon>
        <taxon>Eurotiomycetidae</taxon>
        <taxon>Eurotiales</taxon>
        <taxon>Aspergillaceae</taxon>
        <taxon>Penicillium</taxon>
    </lineage>
</organism>
<dbReference type="Gene3D" id="3.40.50.720">
    <property type="entry name" value="NAD(P)-binding Rossmann-like Domain"/>
    <property type="match status" value="1"/>
</dbReference>
<reference evidence="4" key="2">
    <citation type="journal article" date="2023" name="IMA Fungus">
        <title>Comparative genomic study of the Penicillium genus elucidates a diverse pangenome and 15 lateral gene transfer events.</title>
        <authorList>
            <person name="Petersen C."/>
            <person name="Sorensen T."/>
            <person name="Nielsen M.R."/>
            <person name="Sondergaard T.E."/>
            <person name="Sorensen J.L."/>
            <person name="Fitzpatrick D.A."/>
            <person name="Frisvad J.C."/>
            <person name="Nielsen K.L."/>
        </authorList>
    </citation>
    <scope>NUCLEOTIDE SEQUENCE</scope>
    <source>
        <strain evidence="4">IBT 29677</strain>
    </source>
</reference>
<dbReference type="PRINTS" id="PR00081">
    <property type="entry name" value="GDHRDH"/>
</dbReference>
<evidence type="ECO:0000313" key="4">
    <source>
        <dbReference type="EMBL" id="KAJ5378555.1"/>
    </source>
</evidence>
<keyword evidence="2" id="KW-0521">NADP</keyword>
<dbReference type="GO" id="GO:0016491">
    <property type="term" value="F:oxidoreductase activity"/>
    <property type="evidence" value="ECO:0007669"/>
    <property type="project" value="UniProtKB-KW"/>
</dbReference>
<dbReference type="EMBL" id="JAPZBU010000011">
    <property type="protein sequence ID" value="KAJ5378555.1"/>
    <property type="molecule type" value="Genomic_DNA"/>
</dbReference>
<comment type="similarity">
    <text evidence="1">Belongs to the short-chain dehydrogenases/reductases (SDR) family.</text>
</comment>
<protein>
    <submittedName>
        <fullName evidence="4">Uncharacterized protein</fullName>
    </submittedName>
</protein>
<dbReference type="Pfam" id="PF13561">
    <property type="entry name" value="adh_short_C2"/>
    <property type="match status" value="1"/>
</dbReference>
<dbReference type="InterPro" id="IPR036291">
    <property type="entry name" value="NAD(P)-bd_dom_sf"/>
</dbReference>
<keyword evidence="5" id="KW-1185">Reference proteome</keyword>
<gene>
    <name evidence="4" type="ORF">N7509_011674</name>
</gene>
<dbReference type="PANTHER" id="PTHR43639:SF1">
    <property type="entry name" value="SHORT-CHAIN DEHYDROGENASE_REDUCTASE FAMILY PROTEIN"/>
    <property type="match status" value="1"/>
</dbReference>
<evidence type="ECO:0000313" key="5">
    <source>
        <dbReference type="Proteomes" id="UP001147747"/>
    </source>
</evidence>
<sequence>MTPDTLDLHGKVAIITGSGKETGIGARIATTLARNGALVVINHVSDATASRAAGVVRTISDLGGKAIVVQADVSTVEGAKRLIDETRASLNIDHIDILVNNAAGGAPHGAFQATRDSLDATFSSTVYAPIFLLQAAVPHMPRGGRVINIGSIASKLGMAPTAIYAAAKAAQDSLTYSLAMELGRGHGITVNTVSPGPVDTEVLPKEVADKIHGMLVPMTRAEERVGTTDDIADAVLLLVSEKSRWITGQVISVSGGITGG</sequence>
<dbReference type="InterPro" id="IPR002347">
    <property type="entry name" value="SDR_fam"/>
</dbReference>
<dbReference type="SUPFAM" id="SSF51735">
    <property type="entry name" value="NAD(P)-binding Rossmann-fold domains"/>
    <property type="match status" value="1"/>
</dbReference>
<dbReference type="GeneID" id="81375291"/>
<keyword evidence="3" id="KW-0560">Oxidoreductase</keyword>
<evidence type="ECO:0000256" key="1">
    <source>
        <dbReference type="ARBA" id="ARBA00006484"/>
    </source>
</evidence>
<dbReference type="AlphaFoldDB" id="A0A9W9SID8"/>
<dbReference type="PANTHER" id="PTHR43639">
    <property type="entry name" value="OXIDOREDUCTASE, SHORT-CHAIN DEHYDROGENASE/REDUCTASE FAMILY (AFU_ORTHOLOGUE AFUA_5G02870)"/>
    <property type="match status" value="1"/>
</dbReference>
<dbReference type="OrthoDB" id="47007at2759"/>
<dbReference type="FunFam" id="3.40.50.720:FF:000084">
    <property type="entry name" value="Short-chain dehydrogenase reductase"/>
    <property type="match status" value="1"/>
</dbReference>